<dbReference type="Pfam" id="PF17784">
    <property type="entry name" value="Sulfotransfer_4"/>
    <property type="match status" value="1"/>
</dbReference>
<dbReference type="EMBL" id="AZHB01000005">
    <property type="protein sequence ID" value="OAA69706.1"/>
    <property type="molecule type" value="Genomic_DNA"/>
</dbReference>
<organism evidence="1 2">
    <name type="scientific">Cordyceps fumosorosea (strain ARSEF 2679)</name>
    <name type="common">Isaria fumosorosea</name>
    <dbReference type="NCBI Taxonomy" id="1081104"/>
    <lineage>
        <taxon>Eukaryota</taxon>
        <taxon>Fungi</taxon>
        <taxon>Dikarya</taxon>
        <taxon>Ascomycota</taxon>
        <taxon>Pezizomycotina</taxon>
        <taxon>Sordariomycetes</taxon>
        <taxon>Hypocreomycetidae</taxon>
        <taxon>Hypocreales</taxon>
        <taxon>Cordycipitaceae</taxon>
        <taxon>Cordyceps</taxon>
    </lineage>
</organism>
<dbReference type="OrthoDB" id="408152at2759"/>
<dbReference type="InterPro" id="IPR027417">
    <property type="entry name" value="P-loop_NTPase"/>
</dbReference>
<keyword evidence="2" id="KW-1185">Reference proteome</keyword>
<dbReference type="AlphaFoldDB" id="A0A168B6X4"/>
<name>A0A168B6X4_CORFA</name>
<accession>A0A168B6X4</accession>
<proteinExistence type="predicted"/>
<sequence>MADRTAAPTPSFATGQGIICAGLPRSGTLSLATALDILGVGPIQHGLRDTDTREVYAWTHAAWCSFPFLRATRLTSRDGRLPFYLPPYDPLLPWTRADWDRLVGRYRCTTDVGSMFSEQLISAYPDAKVILVERPVDEWARSYGRVLIDRTYYGVGGFIKSTLGPWANVTTTTAYSDVSMGWLGGNSRREAHSLLHDRHRQHHDVVRRLVPAQQLLEFDLKDGWEPLCKFLDLPVPDMPFPHVNEQAQFLSMLRSLDIMILKGIAQKLAWALLSVSVAAFLSRAATRRALVDILKRT</sequence>
<protein>
    <recommendedName>
        <fullName evidence="3">Sulfotransferase family protein</fullName>
    </recommendedName>
</protein>
<gene>
    <name evidence="1" type="ORF">ISF_02976</name>
</gene>
<dbReference type="PANTHER" id="PTHR36978:SF4">
    <property type="entry name" value="P-LOOP CONTAINING NUCLEOSIDE TRIPHOSPHATE HYDROLASE PROTEIN"/>
    <property type="match status" value="1"/>
</dbReference>
<evidence type="ECO:0008006" key="3">
    <source>
        <dbReference type="Google" id="ProtNLM"/>
    </source>
</evidence>
<reference evidence="1 2" key="1">
    <citation type="journal article" date="2016" name="Genome Biol. Evol.">
        <title>Divergent and convergent evolution of fungal pathogenicity.</title>
        <authorList>
            <person name="Shang Y."/>
            <person name="Xiao G."/>
            <person name="Zheng P."/>
            <person name="Cen K."/>
            <person name="Zhan S."/>
            <person name="Wang C."/>
        </authorList>
    </citation>
    <scope>NUCLEOTIDE SEQUENCE [LARGE SCALE GENOMIC DNA]</scope>
    <source>
        <strain evidence="1 2">ARSEF 2679</strain>
    </source>
</reference>
<comment type="caution">
    <text evidence="1">The sequence shown here is derived from an EMBL/GenBank/DDBJ whole genome shotgun (WGS) entry which is preliminary data.</text>
</comment>
<dbReference type="SUPFAM" id="SSF52540">
    <property type="entry name" value="P-loop containing nucleoside triphosphate hydrolases"/>
    <property type="match status" value="1"/>
</dbReference>
<dbReference type="PANTHER" id="PTHR36978">
    <property type="entry name" value="P-LOOP CONTAINING NUCLEOTIDE TRIPHOSPHATE HYDROLASE"/>
    <property type="match status" value="1"/>
</dbReference>
<dbReference type="InterPro" id="IPR040632">
    <property type="entry name" value="Sulfotransfer_4"/>
</dbReference>
<dbReference type="Gene3D" id="3.40.50.300">
    <property type="entry name" value="P-loop containing nucleotide triphosphate hydrolases"/>
    <property type="match status" value="1"/>
</dbReference>
<evidence type="ECO:0000313" key="1">
    <source>
        <dbReference type="EMBL" id="OAA69706.1"/>
    </source>
</evidence>
<dbReference type="GeneID" id="30019268"/>
<dbReference type="Proteomes" id="UP000076744">
    <property type="component" value="Unassembled WGS sequence"/>
</dbReference>
<dbReference type="RefSeq" id="XP_018706310.1">
    <property type="nucleotide sequence ID" value="XM_018846582.1"/>
</dbReference>
<evidence type="ECO:0000313" key="2">
    <source>
        <dbReference type="Proteomes" id="UP000076744"/>
    </source>
</evidence>